<evidence type="ECO:0000313" key="1">
    <source>
        <dbReference type="EMBL" id="OQE31996.1"/>
    </source>
</evidence>
<reference evidence="2" key="1">
    <citation type="journal article" date="2017" name="Nat. Microbiol.">
        <title>Global analysis of biosynthetic gene clusters reveals vast potential of secondary metabolite production in Penicillium species.</title>
        <authorList>
            <person name="Nielsen J.C."/>
            <person name="Grijseels S."/>
            <person name="Prigent S."/>
            <person name="Ji B."/>
            <person name="Dainat J."/>
            <person name="Nielsen K.F."/>
            <person name="Frisvad J.C."/>
            <person name="Workman M."/>
            <person name="Nielsen J."/>
        </authorList>
    </citation>
    <scope>NUCLEOTIDE SEQUENCE [LARGE SCALE GENOMIC DNA]</scope>
    <source>
        <strain evidence="2">IBT 24891</strain>
    </source>
</reference>
<sequence>MPKGLFWKFRLYRKL</sequence>
<accession>A0A1V6U0G0</accession>
<dbReference type="Proteomes" id="UP000191285">
    <property type="component" value="Unassembled WGS sequence"/>
</dbReference>
<comment type="caution">
    <text evidence="1">The sequence shown here is derived from an EMBL/GenBank/DDBJ whole genome shotgun (WGS) entry which is preliminary data.</text>
</comment>
<gene>
    <name evidence="1" type="ORF">PENSTE_c001G04749</name>
</gene>
<organism evidence="1 2">
    <name type="scientific">Penicillium steckii</name>
    <dbReference type="NCBI Taxonomy" id="303698"/>
    <lineage>
        <taxon>Eukaryota</taxon>
        <taxon>Fungi</taxon>
        <taxon>Dikarya</taxon>
        <taxon>Ascomycota</taxon>
        <taxon>Pezizomycotina</taxon>
        <taxon>Eurotiomycetes</taxon>
        <taxon>Eurotiomycetidae</taxon>
        <taxon>Eurotiales</taxon>
        <taxon>Aspergillaceae</taxon>
        <taxon>Penicillium</taxon>
    </lineage>
</organism>
<proteinExistence type="predicted"/>
<dbReference type="EMBL" id="MLKD01000001">
    <property type="protein sequence ID" value="OQE31996.1"/>
    <property type="molecule type" value="Genomic_DNA"/>
</dbReference>
<keyword evidence="2" id="KW-1185">Reference proteome</keyword>
<protein>
    <submittedName>
        <fullName evidence="1">Uncharacterized protein</fullName>
    </submittedName>
</protein>
<evidence type="ECO:0000313" key="2">
    <source>
        <dbReference type="Proteomes" id="UP000191285"/>
    </source>
</evidence>
<name>A0A1V6U0G0_9EURO</name>